<dbReference type="PROSITE" id="PS00086">
    <property type="entry name" value="CYTOCHROME_P450"/>
    <property type="match status" value="1"/>
</dbReference>
<dbReference type="InterPro" id="IPR036396">
    <property type="entry name" value="Cyt_P450_sf"/>
</dbReference>
<evidence type="ECO:0000256" key="8">
    <source>
        <dbReference type="PIRSR" id="PIRSR602402-1"/>
    </source>
</evidence>
<dbReference type="GO" id="GO:0005506">
    <property type="term" value="F:iron ion binding"/>
    <property type="evidence" value="ECO:0007669"/>
    <property type="project" value="InterPro"/>
</dbReference>
<feature type="binding site" description="axial binding residue" evidence="8">
    <location>
        <position position="284"/>
    </location>
    <ligand>
        <name>heme</name>
        <dbReference type="ChEBI" id="CHEBI:30413"/>
    </ligand>
    <ligandPart>
        <name>Fe</name>
        <dbReference type="ChEBI" id="CHEBI:18248"/>
    </ligandPart>
</feature>
<evidence type="ECO:0000256" key="1">
    <source>
        <dbReference type="ARBA" id="ARBA00001971"/>
    </source>
</evidence>
<dbReference type="GO" id="GO:0004497">
    <property type="term" value="F:monooxygenase activity"/>
    <property type="evidence" value="ECO:0007669"/>
    <property type="project" value="UniProtKB-KW"/>
</dbReference>
<keyword evidence="7 9" id="KW-0503">Monooxygenase</keyword>
<evidence type="ECO:0000256" key="3">
    <source>
        <dbReference type="ARBA" id="ARBA00022617"/>
    </source>
</evidence>
<dbReference type="STRING" id="1076935.U4L7Z7"/>
<evidence type="ECO:0000313" key="11">
    <source>
        <dbReference type="Proteomes" id="UP000018144"/>
    </source>
</evidence>
<proteinExistence type="inferred from homology"/>
<name>U4L7Z7_PYROM</name>
<dbReference type="Proteomes" id="UP000018144">
    <property type="component" value="Unassembled WGS sequence"/>
</dbReference>
<dbReference type="OMA" id="VYINTRT"/>
<dbReference type="EMBL" id="HF935944">
    <property type="protein sequence ID" value="CCX14266.1"/>
    <property type="molecule type" value="Genomic_DNA"/>
</dbReference>
<dbReference type="InterPro" id="IPR047146">
    <property type="entry name" value="Cyt_P450_E_CYP52_fungi"/>
</dbReference>
<keyword evidence="4 8" id="KW-0479">Metal-binding</keyword>
<reference evidence="10 11" key="1">
    <citation type="journal article" date="2013" name="PLoS Genet.">
        <title>The genome and development-dependent transcriptomes of Pyronema confluens: a window into fungal evolution.</title>
        <authorList>
            <person name="Traeger S."/>
            <person name="Altegoer F."/>
            <person name="Freitag M."/>
            <person name="Gabaldon T."/>
            <person name="Kempken F."/>
            <person name="Kumar A."/>
            <person name="Marcet-Houben M."/>
            <person name="Poggeler S."/>
            <person name="Stajich J.E."/>
            <person name="Nowrousian M."/>
        </authorList>
    </citation>
    <scope>NUCLEOTIDE SEQUENCE [LARGE SCALE GENOMIC DNA]</scope>
    <source>
        <strain evidence="11">CBS 100304</strain>
        <tissue evidence="10">Vegetative mycelium</tissue>
    </source>
</reference>
<evidence type="ECO:0000256" key="9">
    <source>
        <dbReference type="RuleBase" id="RU000461"/>
    </source>
</evidence>
<dbReference type="PRINTS" id="PR00464">
    <property type="entry name" value="EP450II"/>
</dbReference>
<dbReference type="InterPro" id="IPR002402">
    <property type="entry name" value="Cyt_P450_E_grp-II"/>
</dbReference>
<evidence type="ECO:0000256" key="6">
    <source>
        <dbReference type="ARBA" id="ARBA00023004"/>
    </source>
</evidence>
<dbReference type="InterPro" id="IPR001128">
    <property type="entry name" value="Cyt_P450"/>
</dbReference>
<keyword evidence="6 8" id="KW-0408">Iron</keyword>
<dbReference type="GO" id="GO:0020037">
    <property type="term" value="F:heme binding"/>
    <property type="evidence" value="ECO:0007669"/>
    <property type="project" value="InterPro"/>
</dbReference>
<evidence type="ECO:0000256" key="7">
    <source>
        <dbReference type="ARBA" id="ARBA00023033"/>
    </source>
</evidence>
<dbReference type="GO" id="GO:0016705">
    <property type="term" value="F:oxidoreductase activity, acting on paired donors, with incorporation or reduction of molecular oxygen"/>
    <property type="evidence" value="ECO:0007669"/>
    <property type="project" value="InterPro"/>
</dbReference>
<dbReference type="PANTHER" id="PTHR24287:SF1">
    <property type="entry name" value="P450, PUTATIVE (EUROFUNG)-RELATED"/>
    <property type="match status" value="1"/>
</dbReference>
<sequence>MYAKKVEDFNIERAPFEGLLGKKGVFTLTGSAWAHSRKLVRPAFEKATISDLFKTKILSLPADDAGYREIDLIEWFQALIMDPAGHTLFGSSVGSIDSIGKSSLISKGSDIEMTYTEAFDFAQEVLAVQMALPLFMHFLVNSKRYKKACQKSKEEVMGYIERALENRVKGMKYDFLGVIVEQTQDREMIRDQVLALRVYPPVYINTRTPIRDSVLPFGGGKYGEAPFQVNKGERIVLSSFALHGNTTIYGKASREFRPERWLEDDSLRGIGWAYLPFGGGPRICPGQKMALITASFVIVRMLQQFENIAGDGRKQEEILYEVKILMTIAGGFKIKLR</sequence>
<evidence type="ECO:0000256" key="5">
    <source>
        <dbReference type="ARBA" id="ARBA00023002"/>
    </source>
</evidence>
<evidence type="ECO:0000256" key="4">
    <source>
        <dbReference type="ARBA" id="ARBA00022723"/>
    </source>
</evidence>
<dbReference type="PANTHER" id="PTHR24287">
    <property type="entry name" value="P450, PUTATIVE (EUROFUNG)-RELATED"/>
    <property type="match status" value="1"/>
</dbReference>
<comment type="cofactor">
    <cofactor evidence="1 8">
        <name>heme</name>
        <dbReference type="ChEBI" id="CHEBI:30413"/>
    </cofactor>
</comment>
<keyword evidence="11" id="KW-1185">Reference proteome</keyword>
<dbReference type="eggNOG" id="KOG0157">
    <property type="taxonomic scope" value="Eukaryota"/>
</dbReference>
<dbReference type="Pfam" id="PF00067">
    <property type="entry name" value="p450"/>
    <property type="match status" value="1"/>
</dbReference>
<organism evidence="10 11">
    <name type="scientific">Pyronema omphalodes (strain CBS 100304)</name>
    <name type="common">Pyronema confluens</name>
    <dbReference type="NCBI Taxonomy" id="1076935"/>
    <lineage>
        <taxon>Eukaryota</taxon>
        <taxon>Fungi</taxon>
        <taxon>Dikarya</taxon>
        <taxon>Ascomycota</taxon>
        <taxon>Pezizomycotina</taxon>
        <taxon>Pezizomycetes</taxon>
        <taxon>Pezizales</taxon>
        <taxon>Pyronemataceae</taxon>
        <taxon>Pyronema</taxon>
    </lineage>
</organism>
<dbReference type="SUPFAM" id="SSF48264">
    <property type="entry name" value="Cytochrome P450"/>
    <property type="match status" value="1"/>
</dbReference>
<gene>
    <name evidence="10" type="ORF">PCON_13859</name>
</gene>
<dbReference type="InterPro" id="IPR017972">
    <property type="entry name" value="Cyt_P450_CS"/>
</dbReference>
<keyword evidence="5 9" id="KW-0560">Oxidoreductase</keyword>
<comment type="similarity">
    <text evidence="2 9">Belongs to the cytochrome P450 family.</text>
</comment>
<accession>U4L7Z7</accession>
<protein>
    <submittedName>
        <fullName evidence="10">Similar to Cytochrome P450 52A4 acc. no. P16141</fullName>
    </submittedName>
</protein>
<dbReference type="AlphaFoldDB" id="U4L7Z7"/>
<evidence type="ECO:0000256" key="2">
    <source>
        <dbReference type="ARBA" id="ARBA00010617"/>
    </source>
</evidence>
<dbReference type="OrthoDB" id="1470350at2759"/>
<dbReference type="Gene3D" id="1.10.630.10">
    <property type="entry name" value="Cytochrome P450"/>
    <property type="match status" value="2"/>
</dbReference>
<evidence type="ECO:0000313" key="10">
    <source>
        <dbReference type="EMBL" id="CCX14266.1"/>
    </source>
</evidence>
<keyword evidence="3 8" id="KW-0349">Heme</keyword>